<evidence type="ECO:0000256" key="7">
    <source>
        <dbReference type="RuleBase" id="RU364054"/>
    </source>
</evidence>
<keyword evidence="12" id="KW-1185">Reference proteome</keyword>
<keyword evidence="7" id="KW-0285">Flavoprotein</keyword>
<comment type="catalytic activity">
    <reaction evidence="7">
        <text>L-proline + a quinone = (S)-1-pyrroline-5-carboxylate + a quinol + H(+)</text>
        <dbReference type="Rhea" id="RHEA:23784"/>
        <dbReference type="ChEBI" id="CHEBI:15378"/>
        <dbReference type="ChEBI" id="CHEBI:17388"/>
        <dbReference type="ChEBI" id="CHEBI:24646"/>
        <dbReference type="ChEBI" id="CHEBI:60039"/>
        <dbReference type="ChEBI" id="CHEBI:132124"/>
        <dbReference type="EC" id="1.5.5.2"/>
    </reaction>
</comment>
<dbReference type="Gene3D" id="1.10.3730.10">
    <property type="entry name" value="ProC C-terminal domain-like"/>
    <property type="match status" value="1"/>
</dbReference>
<evidence type="ECO:0000256" key="5">
    <source>
        <dbReference type="ARBA" id="ARBA00023002"/>
    </source>
</evidence>
<dbReference type="GO" id="GO:0010133">
    <property type="term" value="P:L-proline catabolic process to L-glutamate"/>
    <property type="evidence" value="ECO:0007669"/>
    <property type="project" value="TreeGrafter"/>
</dbReference>
<evidence type="ECO:0000259" key="9">
    <source>
        <dbReference type="Pfam" id="PF01619"/>
    </source>
</evidence>
<dbReference type="OrthoDB" id="5464at2759"/>
<comment type="similarity">
    <text evidence="2 7">Belongs to the proline oxidase family.</text>
</comment>
<keyword evidence="6 7" id="KW-0642">Proline metabolism</keyword>
<evidence type="ECO:0000256" key="6">
    <source>
        <dbReference type="ARBA" id="ARBA00023062"/>
    </source>
</evidence>
<dbReference type="Gene3D" id="3.40.50.720">
    <property type="entry name" value="NAD(P)-binding Rossmann-like Domain"/>
    <property type="match status" value="1"/>
</dbReference>
<dbReference type="EC" id="1.5.5.2" evidence="3 7"/>
<comment type="function">
    <text evidence="7">Converts proline to delta-1-pyrroline-5-carboxylate.</text>
</comment>
<feature type="domain" description="Pyrroline-5-carboxylate reductase dimerisation" evidence="10">
    <location>
        <begin position="548"/>
        <end position="647"/>
    </location>
</feature>
<feature type="chain" id="PRO_5025518146" description="Proline dehydrogenase" evidence="8">
    <location>
        <begin position="18"/>
        <end position="669"/>
    </location>
</feature>
<dbReference type="InterPro" id="IPR008927">
    <property type="entry name" value="6-PGluconate_DH-like_C_sf"/>
</dbReference>
<evidence type="ECO:0000256" key="3">
    <source>
        <dbReference type="ARBA" id="ARBA00012695"/>
    </source>
</evidence>
<dbReference type="Gene3D" id="3.20.20.220">
    <property type="match status" value="1"/>
</dbReference>
<sequence>MPLQMLLRSFLIATVSSNKFLLIPSLKLLSFFAKPGRSYLFNVDRNPVLHAILKKTLYNQFCAGETAQETKACCQSLKGLGFKGVILTYAKEIVFDHKTSASHLPGDQAKTGGVSSTHDSVIEEWRVGTLASVDLIGKGDILAIKTTGGGPAVGEAFNKGELPPQQMMDALDEVATRCKERGIKIIVDAESQHFQKGIARTTLELMRKFNREPEVVIYNTYQAYLKGTPKVLEQHLAEAEKDGFTLGLKVVRGAYMLSDDRTLIHDTKEDTDEAYNGIAQGALQQKLFDFGVSRPFPALNLLLASHNKESLISAQRLHTQRVTDGLPTVPVCFAQLHGMSDAVGFSLLRDESADGEKPAVFKCSTWGSMGECIGNLGTPILRSLTEASEESGVQFTRFIACVHSTASEERLLKLFPEQKKSGKLVISRGQTLQAVQDASVIILGVDPAQVEATLKQDGLAQALKGKLLISVAAGWARRSLESIISSAQGPSNREDKTWVIRTLPNVAAQVSQSLTAIEDPDPGTPEKHIETCNAIFSQIGKTVRIAPRLMAATTAVGGSTPAFWAIICDAFIDASVAVGIPRGIAQQMVYQSMRGSAEMLQSGFQPSELRDMGTSPEGCTIGGVMVMEEAGVRGALGKALRESVTLARLMGSEREDLHVNDTKENTGRL</sequence>
<dbReference type="InterPro" id="IPR015659">
    <property type="entry name" value="Proline_oxidase"/>
</dbReference>
<feature type="domain" description="Proline dehydrogenase" evidence="9">
    <location>
        <begin position="135"/>
        <end position="374"/>
    </location>
</feature>
<evidence type="ECO:0000313" key="12">
    <source>
        <dbReference type="Proteomes" id="UP000800036"/>
    </source>
</evidence>
<dbReference type="GO" id="GO:0004735">
    <property type="term" value="F:pyrroline-5-carboxylate reductase activity"/>
    <property type="evidence" value="ECO:0007669"/>
    <property type="project" value="InterPro"/>
</dbReference>
<accession>A0A6A5V488</accession>
<dbReference type="Proteomes" id="UP000800036">
    <property type="component" value="Unassembled WGS sequence"/>
</dbReference>
<evidence type="ECO:0000256" key="4">
    <source>
        <dbReference type="ARBA" id="ARBA00022857"/>
    </source>
</evidence>
<protein>
    <recommendedName>
        <fullName evidence="3 7">Proline dehydrogenase</fullName>
        <ecNumber evidence="3 7">1.5.5.2</ecNumber>
    </recommendedName>
</protein>
<dbReference type="Pfam" id="PF01619">
    <property type="entry name" value="Pro_dh"/>
    <property type="match status" value="1"/>
</dbReference>
<feature type="signal peptide" evidence="8">
    <location>
        <begin position="1"/>
        <end position="17"/>
    </location>
</feature>
<evidence type="ECO:0000259" key="10">
    <source>
        <dbReference type="Pfam" id="PF14748"/>
    </source>
</evidence>
<dbReference type="InterPro" id="IPR029036">
    <property type="entry name" value="P5CR_dimer"/>
</dbReference>
<dbReference type="EMBL" id="ML976688">
    <property type="protein sequence ID" value="KAF1972243.1"/>
    <property type="molecule type" value="Genomic_DNA"/>
</dbReference>
<name>A0A6A5V488_9PLEO</name>
<evidence type="ECO:0000256" key="2">
    <source>
        <dbReference type="ARBA" id="ARBA00005869"/>
    </source>
</evidence>
<dbReference type="GO" id="GO:0004657">
    <property type="term" value="F:proline dehydrogenase activity"/>
    <property type="evidence" value="ECO:0007669"/>
    <property type="project" value="UniProtKB-EC"/>
</dbReference>
<evidence type="ECO:0000256" key="8">
    <source>
        <dbReference type="SAM" id="SignalP"/>
    </source>
</evidence>
<dbReference type="Pfam" id="PF14748">
    <property type="entry name" value="P5CR_dimer"/>
    <property type="match status" value="1"/>
</dbReference>
<dbReference type="PANTHER" id="PTHR13914">
    <property type="entry name" value="PROLINE OXIDASE"/>
    <property type="match status" value="1"/>
</dbReference>
<dbReference type="InterPro" id="IPR002872">
    <property type="entry name" value="Proline_DH_dom"/>
</dbReference>
<organism evidence="11 12">
    <name type="scientific">Bimuria novae-zelandiae CBS 107.79</name>
    <dbReference type="NCBI Taxonomy" id="1447943"/>
    <lineage>
        <taxon>Eukaryota</taxon>
        <taxon>Fungi</taxon>
        <taxon>Dikarya</taxon>
        <taxon>Ascomycota</taxon>
        <taxon>Pezizomycotina</taxon>
        <taxon>Dothideomycetes</taxon>
        <taxon>Pleosporomycetidae</taxon>
        <taxon>Pleosporales</taxon>
        <taxon>Massarineae</taxon>
        <taxon>Didymosphaeriaceae</taxon>
        <taxon>Bimuria</taxon>
    </lineage>
</organism>
<keyword evidence="5 7" id="KW-0560">Oxidoreductase</keyword>
<dbReference type="SUPFAM" id="SSF51730">
    <property type="entry name" value="FAD-linked oxidoreductase"/>
    <property type="match status" value="1"/>
</dbReference>
<proteinExistence type="inferred from homology"/>
<dbReference type="PANTHER" id="PTHR13914:SF0">
    <property type="entry name" value="PROLINE DEHYDROGENASE 1, MITOCHONDRIAL"/>
    <property type="match status" value="1"/>
</dbReference>
<comment type="similarity">
    <text evidence="1">Belongs to the pyrroline-5-carboxylate reductase family.</text>
</comment>
<dbReference type="InterPro" id="IPR036291">
    <property type="entry name" value="NAD(P)-bd_dom_sf"/>
</dbReference>
<dbReference type="HAMAP" id="MF_01925">
    <property type="entry name" value="P5C_reductase"/>
    <property type="match status" value="1"/>
</dbReference>
<keyword evidence="7" id="KW-0274">FAD</keyword>
<dbReference type="GO" id="GO:0005739">
    <property type="term" value="C:mitochondrion"/>
    <property type="evidence" value="ECO:0007669"/>
    <property type="project" value="TreeGrafter"/>
</dbReference>
<keyword evidence="4" id="KW-0521">NADP</keyword>
<dbReference type="InterPro" id="IPR000304">
    <property type="entry name" value="Pyrroline-COOH_reductase"/>
</dbReference>
<evidence type="ECO:0000256" key="1">
    <source>
        <dbReference type="ARBA" id="ARBA00005525"/>
    </source>
</evidence>
<dbReference type="FunFam" id="1.10.3730.10:FF:000001">
    <property type="entry name" value="Pyrroline-5-carboxylate reductase"/>
    <property type="match status" value="1"/>
</dbReference>
<keyword evidence="8" id="KW-0732">Signal</keyword>
<dbReference type="AlphaFoldDB" id="A0A6A5V488"/>
<reference evidence="11" key="1">
    <citation type="journal article" date="2020" name="Stud. Mycol.">
        <title>101 Dothideomycetes genomes: a test case for predicting lifestyles and emergence of pathogens.</title>
        <authorList>
            <person name="Haridas S."/>
            <person name="Albert R."/>
            <person name="Binder M."/>
            <person name="Bloem J."/>
            <person name="Labutti K."/>
            <person name="Salamov A."/>
            <person name="Andreopoulos B."/>
            <person name="Baker S."/>
            <person name="Barry K."/>
            <person name="Bills G."/>
            <person name="Bluhm B."/>
            <person name="Cannon C."/>
            <person name="Castanera R."/>
            <person name="Culley D."/>
            <person name="Daum C."/>
            <person name="Ezra D."/>
            <person name="Gonzalez J."/>
            <person name="Henrissat B."/>
            <person name="Kuo A."/>
            <person name="Liang C."/>
            <person name="Lipzen A."/>
            <person name="Lutzoni F."/>
            <person name="Magnuson J."/>
            <person name="Mondo S."/>
            <person name="Nolan M."/>
            <person name="Ohm R."/>
            <person name="Pangilinan J."/>
            <person name="Park H.-J."/>
            <person name="Ramirez L."/>
            <person name="Alfaro M."/>
            <person name="Sun H."/>
            <person name="Tritt A."/>
            <person name="Yoshinaga Y."/>
            <person name="Zwiers L.-H."/>
            <person name="Turgeon B."/>
            <person name="Goodwin S."/>
            <person name="Spatafora J."/>
            <person name="Crous P."/>
            <person name="Grigoriev I."/>
        </authorList>
    </citation>
    <scope>NUCLEOTIDE SEQUENCE</scope>
    <source>
        <strain evidence="11">CBS 107.79</strain>
    </source>
</reference>
<dbReference type="InterPro" id="IPR029041">
    <property type="entry name" value="FAD-linked_oxidoreductase-like"/>
</dbReference>
<evidence type="ECO:0000313" key="11">
    <source>
        <dbReference type="EMBL" id="KAF1972243.1"/>
    </source>
</evidence>
<comment type="cofactor">
    <cofactor evidence="7">
        <name>FAD</name>
        <dbReference type="ChEBI" id="CHEBI:57692"/>
    </cofactor>
</comment>
<dbReference type="GO" id="GO:0071949">
    <property type="term" value="F:FAD binding"/>
    <property type="evidence" value="ECO:0007669"/>
    <property type="project" value="TreeGrafter"/>
</dbReference>
<gene>
    <name evidence="11" type="ORF">BU23DRAFT_468432</name>
</gene>
<dbReference type="SUPFAM" id="SSF48179">
    <property type="entry name" value="6-phosphogluconate dehydrogenase C-terminal domain-like"/>
    <property type="match status" value="1"/>
</dbReference>
<dbReference type="SUPFAM" id="SSF51735">
    <property type="entry name" value="NAD(P)-binding Rossmann-fold domains"/>
    <property type="match status" value="1"/>
</dbReference>